<protein>
    <recommendedName>
        <fullName evidence="3">LAGLIDADG homing endonuclease</fullName>
    </recommendedName>
</protein>
<name>A0AAU9SWX0_THLAR</name>
<proteinExistence type="predicted"/>
<evidence type="ECO:0000313" key="1">
    <source>
        <dbReference type="EMBL" id="CAH2072190.1"/>
    </source>
</evidence>
<sequence>MLALLEIHSDWFVDKGIIGVFKMGNKATTVKEERQEIHLKIVPPLDKVFLRWLARDLQRVQGFKPKNNTRAITPPDSYIEFMRLNGSLDVDLDDPDLAHLFK</sequence>
<dbReference type="AlphaFoldDB" id="A0AAU9SWX0"/>
<dbReference type="InterPro" id="IPR056895">
    <property type="entry name" value="AtTam9"/>
</dbReference>
<organism evidence="1 2">
    <name type="scientific">Thlaspi arvense</name>
    <name type="common">Field penny-cress</name>
    <dbReference type="NCBI Taxonomy" id="13288"/>
    <lineage>
        <taxon>Eukaryota</taxon>
        <taxon>Viridiplantae</taxon>
        <taxon>Streptophyta</taxon>
        <taxon>Embryophyta</taxon>
        <taxon>Tracheophyta</taxon>
        <taxon>Spermatophyta</taxon>
        <taxon>Magnoliopsida</taxon>
        <taxon>eudicotyledons</taxon>
        <taxon>Gunneridae</taxon>
        <taxon>Pentapetalae</taxon>
        <taxon>rosids</taxon>
        <taxon>malvids</taxon>
        <taxon>Brassicales</taxon>
        <taxon>Brassicaceae</taxon>
        <taxon>Thlaspideae</taxon>
        <taxon>Thlaspi</taxon>
    </lineage>
</organism>
<gene>
    <name evidence="1" type="ORF">TAV2_LOCUS20711</name>
</gene>
<evidence type="ECO:0000313" key="2">
    <source>
        <dbReference type="Proteomes" id="UP000836841"/>
    </source>
</evidence>
<dbReference type="EMBL" id="OU466862">
    <property type="protein sequence ID" value="CAH2072190.1"/>
    <property type="molecule type" value="Genomic_DNA"/>
</dbReference>
<dbReference type="Pfam" id="PF25111">
    <property type="entry name" value="AtTam9"/>
    <property type="match status" value="1"/>
</dbReference>
<dbReference type="Proteomes" id="UP000836841">
    <property type="component" value="Chromosome 6"/>
</dbReference>
<keyword evidence="2" id="KW-1185">Reference proteome</keyword>
<reference evidence="1 2" key="1">
    <citation type="submission" date="2022-03" db="EMBL/GenBank/DDBJ databases">
        <authorList>
            <person name="Nunn A."/>
            <person name="Chopra R."/>
            <person name="Nunn A."/>
            <person name="Contreras Garrido A."/>
        </authorList>
    </citation>
    <scope>NUCLEOTIDE SEQUENCE [LARGE SCALE GENOMIC DNA]</scope>
</reference>
<accession>A0AAU9SWX0</accession>
<evidence type="ECO:0008006" key="3">
    <source>
        <dbReference type="Google" id="ProtNLM"/>
    </source>
</evidence>